<feature type="transmembrane region" description="Helical" evidence="6">
    <location>
        <begin position="270"/>
        <end position="287"/>
    </location>
</feature>
<feature type="domain" description="EamA" evidence="7">
    <location>
        <begin position="11"/>
        <end position="138"/>
    </location>
</feature>
<dbReference type="InterPro" id="IPR037185">
    <property type="entry name" value="EmrE-like"/>
</dbReference>
<organism evidence="8 9">
    <name type="scientific">Deinococcus yavapaiensis KR-236</name>
    <dbReference type="NCBI Taxonomy" id="694435"/>
    <lineage>
        <taxon>Bacteria</taxon>
        <taxon>Thermotogati</taxon>
        <taxon>Deinococcota</taxon>
        <taxon>Deinococci</taxon>
        <taxon>Deinococcales</taxon>
        <taxon>Deinococcaceae</taxon>
        <taxon>Deinococcus</taxon>
    </lineage>
</organism>
<name>A0A318S6Q8_9DEIO</name>
<keyword evidence="5 6" id="KW-0472">Membrane</keyword>
<dbReference type="SUPFAM" id="SSF103481">
    <property type="entry name" value="Multidrug resistance efflux transporter EmrE"/>
    <property type="match status" value="2"/>
</dbReference>
<evidence type="ECO:0000256" key="4">
    <source>
        <dbReference type="ARBA" id="ARBA00022989"/>
    </source>
</evidence>
<comment type="caution">
    <text evidence="8">The sequence shown here is derived from an EMBL/GenBank/DDBJ whole genome shotgun (WGS) entry which is preliminary data.</text>
</comment>
<feature type="transmembrane region" description="Helical" evidence="6">
    <location>
        <begin position="34"/>
        <end position="54"/>
    </location>
</feature>
<protein>
    <submittedName>
        <fullName evidence="8">EamA-like transporter family protein</fullName>
    </submittedName>
</protein>
<gene>
    <name evidence="8" type="ORF">DES52_11738</name>
</gene>
<dbReference type="GO" id="GO:0016020">
    <property type="term" value="C:membrane"/>
    <property type="evidence" value="ECO:0007669"/>
    <property type="project" value="UniProtKB-SubCell"/>
</dbReference>
<comment type="subcellular location">
    <subcellularLocation>
        <location evidence="1">Membrane</location>
        <topology evidence="1">Multi-pass membrane protein</topology>
    </subcellularLocation>
</comment>
<feature type="transmembrane region" description="Helical" evidence="6">
    <location>
        <begin position="94"/>
        <end position="116"/>
    </location>
</feature>
<dbReference type="Pfam" id="PF00892">
    <property type="entry name" value="EamA"/>
    <property type="match status" value="1"/>
</dbReference>
<proteinExistence type="inferred from homology"/>
<dbReference type="OrthoDB" id="9809509at2"/>
<feature type="transmembrane region" description="Helical" evidence="6">
    <location>
        <begin position="248"/>
        <end position="264"/>
    </location>
</feature>
<dbReference type="Proteomes" id="UP000248326">
    <property type="component" value="Unassembled WGS sequence"/>
</dbReference>
<evidence type="ECO:0000256" key="2">
    <source>
        <dbReference type="ARBA" id="ARBA00007362"/>
    </source>
</evidence>
<keyword evidence="4 6" id="KW-1133">Transmembrane helix</keyword>
<evidence type="ECO:0000313" key="9">
    <source>
        <dbReference type="Proteomes" id="UP000248326"/>
    </source>
</evidence>
<dbReference type="EMBL" id="QJSX01000017">
    <property type="protein sequence ID" value="PYE50520.1"/>
    <property type="molecule type" value="Genomic_DNA"/>
</dbReference>
<comment type="similarity">
    <text evidence="2">Belongs to the EamA transporter family.</text>
</comment>
<dbReference type="PANTHER" id="PTHR32322:SF2">
    <property type="entry name" value="EAMA DOMAIN-CONTAINING PROTEIN"/>
    <property type="match status" value="1"/>
</dbReference>
<dbReference type="InterPro" id="IPR050638">
    <property type="entry name" value="AA-Vitamin_Transporters"/>
</dbReference>
<evidence type="ECO:0000259" key="7">
    <source>
        <dbReference type="Pfam" id="PF00892"/>
    </source>
</evidence>
<dbReference type="AlphaFoldDB" id="A0A318S6Q8"/>
<feature type="transmembrane region" description="Helical" evidence="6">
    <location>
        <begin position="182"/>
        <end position="203"/>
    </location>
</feature>
<accession>A0A318S6Q8</accession>
<keyword evidence="3 6" id="KW-0812">Transmembrane</keyword>
<dbReference type="PANTHER" id="PTHR32322">
    <property type="entry name" value="INNER MEMBRANE TRANSPORTER"/>
    <property type="match status" value="1"/>
</dbReference>
<feature type="transmembrane region" description="Helical" evidence="6">
    <location>
        <begin position="66"/>
        <end position="88"/>
    </location>
</feature>
<feature type="transmembrane region" description="Helical" evidence="6">
    <location>
        <begin position="123"/>
        <end position="144"/>
    </location>
</feature>
<dbReference type="InterPro" id="IPR000620">
    <property type="entry name" value="EamA_dom"/>
</dbReference>
<dbReference type="RefSeq" id="WP_110888286.1">
    <property type="nucleotide sequence ID" value="NZ_QJSX01000017.1"/>
</dbReference>
<reference evidence="8 9" key="1">
    <citation type="submission" date="2018-06" db="EMBL/GenBank/DDBJ databases">
        <title>Genomic Encyclopedia of Type Strains, Phase IV (KMG-IV): sequencing the most valuable type-strain genomes for metagenomic binning, comparative biology and taxonomic classification.</title>
        <authorList>
            <person name="Goeker M."/>
        </authorList>
    </citation>
    <scope>NUCLEOTIDE SEQUENCE [LARGE SCALE GENOMIC DNA]</scope>
    <source>
        <strain evidence="8 9">DSM 18048</strain>
    </source>
</reference>
<evidence type="ECO:0000313" key="8">
    <source>
        <dbReference type="EMBL" id="PYE50520.1"/>
    </source>
</evidence>
<feature type="transmembrane region" description="Helical" evidence="6">
    <location>
        <begin position="150"/>
        <end position="170"/>
    </location>
</feature>
<keyword evidence="9" id="KW-1185">Reference proteome</keyword>
<sequence>MISAWRAALPFAFVLLWSTGFVGAKLGFPYAEPFTFLSIRYALTVLLLLVIAFVTRTAWPRGWREVGHIALSGLLLHALYLSGTWYSIYLGLPAGVAALIGGLQPILTAAISPLFGDRVTPRVWGGLLLGLSGVTLVVIEKLLLAQHQPLAAGALLASGIGLLSTTVGTLHQKHFSARMPLVSGTIVQYAATLVVVWPAALMFESRRIIWSGSFVFALSWLILALSVGAVFLLLYLLRSRSTTRVTSLLYLVPPATAVEAYLLFHETLGLGAVVGMLVVAGGVWLVATDRKAT</sequence>
<evidence type="ECO:0000256" key="1">
    <source>
        <dbReference type="ARBA" id="ARBA00004141"/>
    </source>
</evidence>
<feature type="transmembrane region" description="Helical" evidence="6">
    <location>
        <begin position="209"/>
        <end position="236"/>
    </location>
</feature>
<evidence type="ECO:0000256" key="3">
    <source>
        <dbReference type="ARBA" id="ARBA00022692"/>
    </source>
</evidence>
<evidence type="ECO:0000256" key="5">
    <source>
        <dbReference type="ARBA" id="ARBA00023136"/>
    </source>
</evidence>
<evidence type="ECO:0000256" key="6">
    <source>
        <dbReference type="SAM" id="Phobius"/>
    </source>
</evidence>